<dbReference type="HAMAP" id="MF_00970">
    <property type="entry name" value="RNase_E"/>
    <property type="match status" value="1"/>
</dbReference>
<dbReference type="NCBIfam" id="TIGR00757">
    <property type="entry name" value="RNaseEG"/>
    <property type="match status" value="1"/>
</dbReference>
<dbReference type="PANTHER" id="PTHR30001:SF1">
    <property type="entry name" value="RIBONUCLEASE E_G-LIKE PROTEIN, CHLOROPLASTIC"/>
    <property type="match status" value="1"/>
</dbReference>
<evidence type="ECO:0000256" key="9">
    <source>
        <dbReference type="ARBA" id="ARBA00022730"/>
    </source>
</evidence>
<dbReference type="RefSeq" id="WP_386830990.1">
    <property type="nucleotide sequence ID" value="NZ_JBHUNP010000001.1"/>
</dbReference>
<feature type="compositionally biased region" description="Acidic residues" evidence="16">
    <location>
        <begin position="115"/>
        <end position="125"/>
    </location>
</feature>
<proteinExistence type="inferred from homology"/>
<keyword evidence="6 15" id="KW-0819">tRNA processing</keyword>
<evidence type="ECO:0000256" key="12">
    <source>
        <dbReference type="ARBA" id="ARBA00022842"/>
    </source>
</evidence>
<feature type="domain" description="S1 motif" evidence="17">
    <location>
        <begin position="39"/>
        <end position="198"/>
    </location>
</feature>
<dbReference type="Proteomes" id="UP001597521">
    <property type="component" value="Unassembled WGS sequence"/>
</dbReference>
<sequence length="901" mass="99673">MATKRMLVDAIHPEETRIVVTQGNRLEEFDFESATRRQLRGNIYLAKVTRVEPSLQAAFVEYGGNRHGFLAFSEIHPDYYQIPVADREALLREEEHEDDHSEDSDETASAQDSAADPESEAEGSEGEEHSHIEQAPANAEPVESIGGADALEEVPERRRTSPNRRNYKIQEVIKRRQVMLVQVVKEERGNKGAALTTYLSLAGRYSVLMPNTARGGGISRKITNAADRKRLKEITSDLEVPQGMGVILRTAGASRTKAEVKRDFEYLMRLWESVRTLTLQSQAPCLVYEEGSLIKRTIRDLYNKDIDEVLVAGDNAYREAKDFMKMIMPSHAKNVKPYTEEQPLFSKYNIESQLDQMFSPVVTLPSGGYIVINPTEALVSIDVNSGRSTKEHNIEDTALQTNLEAADEVARQLRLRDLAGLIVIDFIDMMENRSNRAVERKLKDCLKDDRARIQVGRISHFGLMEMSRQRIRFGVVESSTHKCPICDGTGLVRSTESLALMIMRHIEDHVLRKQGQSINVRVPTEVALYILNFKRDTLTALEARNNLSITITADGKLTGQQFFIEKGEARAPAYADQRAATHVRVDTAVIEDLVEEDEIVESEEDETESHSASEGNGEGEGNGRRRRRRRRRGSGERGEAQRTAPAPQVEGEASEDDAAEQSNGDTESDETVSAAEGEPRKRRRRGRRGGRRNRRELETNGASESDETANGQPTMAEASEVAEELTEQAEAPAPTEATAEPVAQAEPVTESAPAEIAAEPAVTEKPKRPRRRKVVETEETTPVETTPVDATAAADPAAEEKPKRKPRTRKPKADAVEAVPEAAAESDAQPQAEPAAVEASAEAPASITPEAAEEPTRPTRARKELPPEGVVVTSSAAAAAEDAEPEKKKKVGWWQRRLGLG</sequence>
<evidence type="ECO:0000256" key="6">
    <source>
        <dbReference type="ARBA" id="ARBA00022694"/>
    </source>
</evidence>
<evidence type="ECO:0000256" key="3">
    <source>
        <dbReference type="ARBA" id="ARBA00022490"/>
    </source>
</evidence>
<feature type="compositionally biased region" description="Acidic residues" evidence="16">
    <location>
        <begin position="598"/>
        <end position="607"/>
    </location>
</feature>
<feature type="region of interest" description="Disordered" evidence="16">
    <location>
        <begin position="598"/>
        <end position="901"/>
    </location>
</feature>
<feature type="compositionally biased region" description="Basic residues" evidence="16">
    <location>
        <begin position="680"/>
        <end position="694"/>
    </location>
</feature>
<evidence type="ECO:0000256" key="1">
    <source>
        <dbReference type="ARBA" id="ARBA00005663"/>
    </source>
</evidence>
<feature type="binding site" evidence="15">
    <location>
        <position position="486"/>
    </location>
    <ligand>
        <name>Zn(2+)</name>
        <dbReference type="ChEBI" id="CHEBI:29105"/>
        <note>ligand shared between dimeric partners</note>
    </ligand>
</feature>
<feature type="compositionally biased region" description="Low complexity" evidence="16">
    <location>
        <begin position="816"/>
        <end position="846"/>
    </location>
</feature>
<dbReference type="InterPro" id="IPR048583">
    <property type="entry name" value="RNase_E_G_thioredoxin-like"/>
</dbReference>
<keyword evidence="11 15" id="KW-0378">Hydrolase</keyword>
<evidence type="ECO:0000256" key="10">
    <source>
        <dbReference type="ARBA" id="ARBA00022759"/>
    </source>
</evidence>
<comment type="similarity">
    <text evidence="15">Belongs to the RNase E/G family. RNase E subfamily.</text>
</comment>
<feature type="compositionally biased region" description="Low complexity" evidence="16">
    <location>
        <begin position="728"/>
        <end position="763"/>
    </location>
</feature>
<dbReference type="Gene3D" id="3.40.1260.20">
    <property type="entry name" value="Ribonuclease E, catalytic domain"/>
    <property type="match status" value="1"/>
</dbReference>
<keyword evidence="9 15" id="KW-0699">rRNA-binding</keyword>
<feature type="binding site" evidence="15">
    <location>
        <position position="483"/>
    </location>
    <ligand>
        <name>Zn(2+)</name>
        <dbReference type="ChEBI" id="CHEBI:29105"/>
        <note>ligand shared between dimeric partners</note>
    </ligand>
</feature>
<keyword evidence="8 15" id="KW-0479">Metal-binding</keyword>
<evidence type="ECO:0000256" key="13">
    <source>
        <dbReference type="ARBA" id="ARBA00022884"/>
    </source>
</evidence>
<reference evidence="19" key="1">
    <citation type="journal article" date="2019" name="Int. J. Syst. Evol. Microbiol.">
        <title>The Global Catalogue of Microorganisms (GCM) 10K type strain sequencing project: providing services to taxonomists for standard genome sequencing and annotation.</title>
        <authorList>
            <consortium name="The Broad Institute Genomics Platform"/>
            <consortium name="The Broad Institute Genome Sequencing Center for Infectious Disease"/>
            <person name="Wu L."/>
            <person name="Ma J."/>
        </authorList>
    </citation>
    <scope>NUCLEOTIDE SEQUENCE [LARGE SCALE GENOMIC DNA]</scope>
    <source>
        <strain evidence="19">CCM 7427</strain>
    </source>
</reference>
<evidence type="ECO:0000256" key="14">
    <source>
        <dbReference type="ARBA" id="ARBA00023136"/>
    </source>
</evidence>
<evidence type="ECO:0000256" key="15">
    <source>
        <dbReference type="HAMAP-Rule" id="MF_00970"/>
    </source>
</evidence>
<dbReference type="EC" id="3.1.26.12" evidence="15"/>
<comment type="cofactor">
    <cofactor evidence="15">
        <name>Zn(2+)</name>
        <dbReference type="ChEBI" id="CHEBI:29105"/>
    </cofactor>
    <text evidence="15">Binds 2 Zn(2+) ions per homotetramer.</text>
</comment>
<dbReference type="InterPro" id="IPR012340">
    <property type="entry name" value="NA-bd_OB-fold"/>
</dbReference>
<comment type="subcellular location">
    <subcellularLocation>
        <location evidence="15">Cytoplasm</location>
    </subcellularLocation>
    <subcellularLocation>
        <location evidence="15">Cell inner membrane</location>
        <topology evidence="15">Peripheral membrane protein</topology>
        <orientation evidence="15">Cytoplasmic side</orientation>
    </subcellularLocation>
</comment>
<keyword evidence="3 15" id="KW-0963">Cytoplasm</keyword>
<comment type="catalytic activity">
    <reaction evidence="15">
        <text>Endonucleolytic cleavage of single-stranded RNA in A- and U-rich regions.</text>
        <dbReference type="EC" id="3.1.26.12"/>
    </reaction>
</comment>
<dbReference type="Gene3D" id="2.40.50.140">
    <property type="entry name" value="Nucleic acid-binding proteins"/>
    <property type="match status" value="1"/>
</dbReference>
<feature type="compositionally biased region" description="Acidic residues" evidence="16">
    <location>
        <begin position="95"/>
        <end position="106"/>
    </location>
</feature>
<comment type="caution">
    <text evidence="18">The sequence shown here is derived from an EMBL/GenBank/DDBJ whole genome shotgun (WGS) entry which is preliminary data.</text>
</comment>
<keyword evidence="2 15" id="KW-1003">Cell membrane</keyword>
<dbReference type="SMART" id="SM00316">
    <property type="entry name" value="S1"/>
    <property type="match status" value="1"/>
</dbReference>
<feature type="region of interest" description="Disordered" evidence="16">
    <location>
        <begin position="93"/>
        <end position="165"/>
    </location>
</feature>
<feature type="binding site" evidence="15">
    <location>
        <position position="425"/>
    </location>
    <ligand>
        <name>Mg(2+)</name>
        <dbReference type="ChEBI" id="CHEBI:18420"/>
        <note>catalytic</note>
    </ligand>
</feature>
<dbReference type="SUPFAM" id="SSF50249">
    <property type="entry name" value="Nucleic acid-binding proteins"/>
    <property type="match status" value="1"/>
</dbReference>
<comment type="similarity">
    <text evidence="1">Belongs to the RNase E/G family. RNase G subfamily.</text>
</comment>
<dbReference type="Pfam" id="PF10150">
    <property type="entry name" value="RNase_E_G"/>
    <property type="match status" value="1"/>
</dbReference>
<feature type="region of interest" description="Required for zinc-mediated homotetramerization and catalytic activity" evidence="15">
    <location>
        <begin position="483"/>
        <end position="486"/>
    </location>
</feature>
<name>A0ABW5QFJ9_9HYPH</name>
<dbReference type="InterPro" id="IPR028878">
    <property type="entry name" value="RNase_E"/>
</dbReference>
<organism evidence="18 19">
    <name type="scientific">Devosia albogilva</name>
    <dbReference type="NCBI Taxonomy" id="429726"/>
    <lineage>
        <taxon>Bacteria</taxon>
        <taxon>Pseudomonadati</taxon>
        <taxon>Pseudomonadota</taxon>
        <taxon>Alphaproteobacteria</taxon>
        <taxon>Hyphomicrobiales</taxon>
        <taxon>Devosiaceae</taxon>
        <taxon>Devosia</taxon>
    </lineage>
</organism>
<evidence type="ECO:0000256" key="7">
    <source>
        <dbReference type="ARBA" id="ARBA00022722"/>
    </source>
</evidence>
<keyword evidence="5 15" id="KW-0698">rRNA processing</keyword>
<evidence type="ECO:0000259" key="17">
    <source>
        <dbReference type="SMART" id="SM00316"/>
    </source>
</evidence>
<keyword evidence="4 15" id="KW-0997">Cell inner membrane</keyword>
<feature type="compositionally biased region" description="Basic and acidic residues" evidence="16">
    <location>
        <begin position="854"/>
        <end position="866"/>
    </location>
</feature>
<evidence type="ECO:0000313" key="18">
    <source>
        <dbReference type="EMBL" id="MFD2646400.1"/>
    </source>
</evidence>
<evidence type="ECO:0000256" key="8">
    <source>
        <dbReference type="ARBA" id="ARBA00022723"/>
    </source>
</evidence>
<keyword evidence="7 15" id="KW-0540">Nuclease</keyword>
<feature type="binding site" evidence="15">
    <location>
        <position position="382"/>
    </location>
    <ligand>
        <name>Mg(2+)</name>
        <dbReference type="ChEBI" id="CHEBI:18420"/>
        <note>catalytic</note>
    </ligand>
</feature>
<evidence type="ECO:0000256" key="5">
    <source>
        <dbReference type="ARBA" id="ARBA00022552"/>
    </source>
</evidence>
<evidence type="ECO:0000256" key="2">
    <source>
        <dbReference type="ARBA" id="ARBA00022475"/>
    </source>
</evidence>
<protein>
    <recommendedName>
        <fullName evidence="15">Ribonuclease E</fullName>
        <shortName evidence="15">RNase E</shortName>
        <ecNumber evidence="15">3.1.26.12</ecNumber>
    </recommendedName>
</protein>
<evidence type="ECO:0000256" key="16">
    <source>
        <dbReference type="SAM" id="MobiDB-lite"/>
    </source>
</evidence>
<dbReference type="CDD" id="cd04453">
    <property type="entry name" value="S1_RNase_E"/>
    <property type="match status" value="1"/>
</dbReference>
<evidence type="ECO:0000256" key="4">
    <source>
        <dbReference type="ARBA" id="ARBA00022519"/>
    </source>
</evidence>
<keyword evidence="19" id="KW-1185">Reference proteome</keyword>
<evidence type="ECO:0000313" key="19">
    <source>
        <dbReference type="Proteomes" id="UP001597521"/>
    </source>
</evidence>
<dbReference type="EMBL" id="JBHUNP010000001">
    <property type="protein sequence ID" value="MFD2646400.1"/>
    <property type="molecule type" value="Genomic_DNA"/>
</dbReference>
<feature type="compositionally biased region" description="Polar residues" evidence="16">
    <location>
        <begin position="700"/>
        <end position="713"/>
    </location>
</feature>
<dbReference type="InterPro" id="IPR019307">
    <property type="entry name" value="RNA-bd_AU-1/RNase_E/G"/>
</dbReference>
<keyword evidence="15" id="KW-0820">tRNA-binding</keyword>
<gene>
    <name evidence="15" type="primary">rne</name>
    <name evidence="18" type="ORF">ACFSX5_01180</name>
</gene>
<keyword evidence="13 15" id="KW-0694">RNA-binding</keyword>
<comment type="cofactor">
    <cofactor evidence="15">
        <name>Mg(2+)</name>
        <dbReference type="ChEBI" id="CHEBI:18420"/>
    </cofactor>
    <text evidence="15">Binds 1 Mg(2+) ion per subunit.</text>
</comment>
<feature type="compositionally biased region" description="Low complexity" evidence="16">
    <location>
        <begin position="780"/>
        <end position="796"/>
    </location>
</feature>
<dbReference type="Pfam" id="PF20833">
    <property type="entry name" value="RNase_E_G_Thio"/>
    <property type="match status" value="1"/>
</dbReference>
<dbReference type="InterPro" id="IPR003029">
    <property type="entry name" value="S1_domain"/>
</dbReference>
<evidence type="ECO:0000256" key="11">
    <source>
        <dbReference type="ARBA" id="ARBA00022801"/>
    </source>
</evidence>
<dbReference type="PANTHER" id="PTHR30001">
    <property type="entry name" value="RIBONUCLEASE"/>
    <property type="match status" value="1"/>
</dbReference>
<keyword evidence="14 15" id="KW-0472">Membrane</keyword>
<accession>A0ABW5QFJ9</accession>
<comment type="subunit">
    <text evidence="15">Homotetramer formed by a dimer of dimers.</text>
</comment>
<dbReference type="InterPro" id="IPR004659">
    <property type="entry name" value="RNase_E/G"/>
</dbReference>
<keyword evidence="10 15" id="KW-0255">Endonuclease</keyword>
<comment type="function">
    <text evidence="15">Endoribonuclease that plays a central role in RNA processing and decay. Required for the maturation of 5S and 16S rRNAs and the majority of tRNAs. Also involved in the degradation of most mRNAs.</text>
</comment>
<keyword evidence="15" id="KW-0862">Zinc</keyword>
<keyword evidence="12 15" id="KW-0460">Magnesium</keyword>